<dbReference type="NCBIfam" id="NF035944">
    <property type="entry name" value="PEPxxWA-CTERM"/>
    <property type="match status" value="1"/>
</dbReference>
<organism evidence="3 4">
    <name type="scientific">Qipengyuania atrilutea</name>
    <dbReference type="NCBI Taxonomy" id="2744473"/>
    <lineage>
        <taxon>Bacteria</taxon>
        <taxon>Pseudomonadati</taxon>
        <taxon>Pseudomonadota</taxon>
        <taxon>Alphaproteobacteria</taxon>
        <taxon>Sphingomonadales</taxon>
        <taxon>Erythrobacteraceae</taxon>
        <taxon>Qipengyuania</taxon>
    </lineage>
</organism>
<accession>A0A850H0R6</accession>
<keyword evidence="4" id="KW-1185">Reference proteome</keyword>
<dbReference type="EMBL" id="JABWGV010000001">
    <property type="protein sequence ID" value="NVD44296.1"/>
    <property type="molecule type" value="Genomic_DNA"/>
</dbReference>
<name>A0A850H0R6_9SPHN</name>
<evidence type="ECO:0000313" key="4">
    <source>
        <dbReference type="Proteomes" id="UP000561438"/>
    </source>
</evidence>
<protein>
    <submittedName>
        <fullName evidence="3">PEP-CTERM sorting domain-containing protein</fullName>
    </submittedName>
</protein>
<keyword evidence="1" id="KW-0732">Signal</keyword>
<evidence type="ECO:0000259" key="2">
    <source>
        <dbReference type="Pfam" id="PF07589"/>
    </source>
</evidence>
<gene>
    <name evidence="3" type="ORF">HUV48_04605</name>
</gene>
<dbReference type="Pfam" id="PF07589">
    <property type="entry name" value="PEP-CTERM"/>
    <property type="match status" value="1"/>
</dbReference>
<reference evidence="3 4" key="1">
    <citation type="submission" date="2020-06" db="EMBL/GenBank/DDBJ databases">
        <title>Altererythrobacter sp. HHU K3-1.</title>
        <authorList>
            <person name="Zhang D."/>
            <person name="Xue H."/>
        </authorList>
    </citation>
    <scope>NUCLEOTIDE SEQUENCE [LARGE SCALE GENOMIC DNA]</scope>
    <source>
        <strain evidence="3 4">HHU K3-1</strain>
    </source>
</reference>
<comment type="caution">
    <text evidence="3">The sequence shown here is derived from an EMBL/GenBank/DDBJ whole genome shotgun (WGS) entry which is preliminary data.</text>
</comment>
<feature type="chain" id="PRO_5032951196" evidence="1">
    <location>
        <begin position="25"/>
        <end position="194"/>
    </location>
</feature>
<dbReference type="NCBIfam" id="TIGR02595">
    <property type="entry name" value="PEP_CTERM"/>
    <property type="match status" value="1"/>
</dbReference>
<dbReference type="Proteomes" id="UP000561438">
    <property type="component" value="Unassembled WGS sequence"/>
</dbReference>
<dbReference type="InterPro" id="IPR013424">
    <property type="entry name" value="Ice-binding_C"/>
</dbReference>
<dbReference type="AlphaFoldDB" id="A0A850H0R6"/>
<dbReference type="RefSeq" id="WP_176266545.1">
    <property type="nucleotide sequence ID" value="NZ_JABWGV010000001.1"/>
</dbReference>
<evidence type="ECO:0000313" key="3">
    <source>
        <dbReference type="EMBL" id="NVD44296.1"/>
    </source>
</evidence>
<evidence type="ECO:0000256" key="1">
    <source>
        <dbReference type="SAM" id="SignalP"/>
    </source>
</evidence>
<feature type="signal peptide" evidence="1">
    <location>
        <begin position="1"/>
        <end position="24"/>
    </location>
</feature>
<feature type="domain" description="Ice-binding protein C-terminal" evidence="2">
    <location>
        <begin position="160"/>
        <end position="184"/>
    </location>
</feature>
<proteinExistence type="predicted"/>
<sequence length="194" mass="19848">MKLSNLSRLAIAAGALSLAAPAAAIDYIIDLSGNGLSATGSISTDGTIGVLDAGNITAFTFNLDDGFDTFTITEDNAETLFGGAGFIATLDSLRFNFSNPDAFALFQNPIPASGRNFICFAGGLCGGGSNRVSITVRTFGGGIPQTGNQIVGSVGTVNGAVPEPATWAMMLLGFAATGMAMRRRKQANVTFSYA</sequence>